<organism evidence="2 3">
    <name type="scientific">Dulcicalothrix desertica PCC 7102</name>
    <dbReference type="NCBI Taxonomy" id="232991"/>
    <lineage>
        <taxon>Bacteria</taxon>
        <taxon>Bacillati</taxon>
        <taxon>Cyanobacteriota</taxon>
        <taxon>Cyanophyceae</taxon>
        <taxon>Nostocales</taxon>
        <taxon>Calotrichaceae</taxon>
        <taxon>Dulcicalothrix</taxon>
    </lineage>
</organism>
<keyword evidence="1" id="KW-0732">Signal</keyword>
<name>A0A3S1A9U2_9CYAN</name>
<dbReference type="Proteomes" id="UP000271624">
    <property type="component" value="Unassembled WGS sequence"/>
</dbReference>
<dbReference type="AlphaFoldDB" id="A0A3S1A9U2"/>
<dbReference type="RefSeq" id="WP_127086735.1">
    <property type="nucleotide sequence ID" value="NZ_RSCL01000036.1"/>
</dbReference>
<sequence>MIFAPKRKLILLSILVIILTVTASKVQAQQVDDLVFYEGNGCTQGIVFAYNSYKAADDNCKKRSACKGDNDEARSLRIGKSVKQGAKIVVFDNPGGSTQDDYTTIDIINRSFIQPEGYCLRSFEQTFDNPNANSGIRVDHFHQNGLDGKVSRVKVIPGS</sequence>
<protein>
    <recommendedName>
        <fullName evidence="4">Secreted protein</fullName>
    </recommendedName>
</protein>
<evidence type="ECO:0000313" key="3">
    <source>
        <dbReference type="Proteomes" id="UP000271624"/>
    </source>
</evidence>
<dbReference type="OrthoDB" id="6402666at2"/>
<evidence type="ECO:0000256" key="1">
    <source>
        <dbReference type="SAM" id="SignalP"/>
    </source>
</evidence>
<feature type="signal peptide" evidence="1">
    <location>
        <begin position="1"/>
        <end position="28"/>
    </location>
</feature>
<gene>
    <name evidence="2" type="ORF">DSM106972_087480</name>
</gene>
<evidence type="ECO:0008006" key="4">
    <source>
        <dbReference type="Google" id="ProtNLM"/>
    </source>
</evidence>
<dbReference type="EMBL" id="RSCL01000036">
    <property type="protein sequence ID" value="RUS96561.1"/>
    <property type="molecule type" value="Genomic_DNA"/>
</dbReference>
<keyword evidence="3" id="KW-1185">Reference proteome</keyword>
<feature type="chain" id="PRO_5030082881" description="Secreted protein" evidence="1">
    <location>
        <begin position="29"/>
        <end position="159"/>
    </location>
</feature>
<proteinExistence type="predicted"/>
<evidence type="ECO:0000313" key="2">
    <source>
        <dbReference type="EMBL" id="RUS96561.1"/>
    </source>
</evidence>
<comment type="caution">
    <text evidence="2">The sequence shown here is derived from an EMBL/GenBank/DDBJ whole genome shotgun (WGS) entry which is preliminary data.</text>
</comment>
<reference evidence="2" key="2">
    <citation type="journal article" date="2019" name="Genome Biol. Evol.">
        <title>Day and night: Metabolic profiles and evolutionary relationships of six axenic non-marine cyanobacteria.</title>
        <authorList>
            <person name="Will S.E."/>
            <person name="Henke P."/>
            <person name="Boedeker C."/>
            <person name="Huang S."/>
            <person name="Brinkmann H."/>
            <person name="Rohde M."/>
            <person name="Jarek M."/>
            <person name="Friedl T."/>
            <person name="Seufert S."/>
            <person name="Schumacher M."/>
            <person name="Overmann J."/>
            <person name="Neumann-Schaal M."/>
            <person name="Petersen J."/>
        </authorList>
    </citation>
    <scope>NUCLEOTIDE SEQUENCE [LARGE SCALE GENOMIC DNA]</scope>
    <source>
        <strain evidence="2">PCC 7102</strain>
    </source>
</reference>
<accession>A0A3S1A9U2</accession>
<reference evidence="2" key="1">
    <citation type="submission" date="2018-12" db="EMBL/GenBank/DDBJ databases">
        <authorList>
            <person name="Will S."/>
            <person name="Neumann-Schaal M."/>
            <person name="Henke P."/>
        </authorList>
    </citation>
    <scope>NUCLEOTIDE SEQUENCE</scope>
    <source>
        <strain evidence="2">PCC 7102</strain>
    </source>
</reference>